<name>A0AAV9XZB9_9CRYT</name>
<comment type="similarity">
    <text evidence="3 11">Belongs to the snRNP Sm proteins family.</text>
</comment>
<evidence type="ECO:0000256" key="3">
    <source>
        <dbReference type="ARBA" id="ARBA00006850"/>
    </source>
</evidence>
<gene>
    <name evidence="13" type="ORF">RS030_1126</name>
</gene>
<proteinExistence type="inferred from homology"/>
<evidence type="ECO:0000259" key="12">
    <source>
        <dbReference type="PROSITE" id="PS52002"/>
    </source>
</evidence>
<dbReference type="InterPro" id="IPR010920">
    <property type="entry name" value="LSM_dom_sf"/>
</dbReference>
<dbReference type="GO" id="GO:0005687">
    <property type="term" value="C:U4 snRNP"/>
    <property type="evidence" value="ECO:0007669"/>
    <property type="project" value="UniProtKB-UniRule"/>
</dbReference>
<evidence type="ECO:0000256" key="6">
    <source>
        <dbReference type="ARBA" id="ARBA00022728"/>
    </source>
</evidence>
<evidence type="ECO:0000256" key="5">
    <source>
        <dbReference type="ARBA" id="ARBA00022664"/>
    </source>
</evidence>
<evidence type="ECO:0000256" key="10">
    <source>
        <dbReference type="ARBA" id="ARBA00023274"/>
    </source>
</evidence>
<dbReference type="InterPro" id="IPR027078">
    <property type="entry name" value="snRNP-E"/>
</dbReference>
<dbReference type="GO" id="GO:0005686">
    <property type="term" value="C:U2 snRNP"/>
    <property type="evidence" value="ECO:0007669"/>
    <property type="project" value="UniProtKB-UniRule"/>
</dbReference>
<dbReference type="AlphaFoldDB" id="A0AAV9XZB9"/>
<dbReference type="GO" id="GO:0005685">
    <property type="term" value="C:U1 snRNP"/>
    <property type="evidence" value="ECO:0007669"/>
    <property type="project" value="UniProtKB-UniRule"/>
</dbReference>
<organism evidence="13 14">
    <name type="scientific">Cryptosporidium xiaoi</name>
    <dbReference type="NCBI Taxonomy" id="659607"/>
    <lineage>
        <taxon>Eukaryota</taxon>
        <taxon>Sar</taxon>
        <taxon>Alveolata</taxon>
        <taxon>Apicomplexa</taxon>
        <taxon>Conoidasida</taxon>
        <taxon>Coccidia</taxon>
        <taxon>Eucoccidiorida</taxon>
        <taxon>Eimeriorina</taxon>
        <taxon>Cryptosporidiidae</taxon>
        <taxon>Cryptosporidium</taxon>
    </lineage>
</organism>
<keyword evidence="14" id="KW-1185">Reference proteome</keyword>
<evidence type="ECO:0000256" key="7">
    <source>
        <dbReference type="ARBA" id="ARBA00022884"/>
    </source>
</evidence>
<evidence type="ECO:0000256" key="8">
    <source>
        <dbReference type="ARBA" id="ARBA00023187"/>
    </source>
</evidence>
<keyword evidence="4" id="KW-0963">Cytoplasm</keyword>
<dbReference type="CDD" id="cd01718">
    <property type="entry name" value="Sm_E"/>
    <property type="match status" value="1"/>
</dbReference>
<dbReference type="GO" id="GO:0005682">
    <property type="term" value="C:U5 snRNP"/>
    <property type="evidence" value="ECO:0007669"/>
    <property type="project" value="UniProtKB-UniRule"/>
</dbReference>
<protein>
    <recommendedName>
        <fullName evidence="11">Small nuclear ribonucleoprotein E</fullName>
        <shortName evidence="11">snRNP-E</shortName>
    </recommendedName>
    <alternativeName>
        <fullName evidence="11">Sm protein E</fullName>
    </alternativeName>
</protein>
<dbReference type="SMART" id="SM00651">
    <property type="entry name" value="Sm"/>
    <property type="match status" value="1"/>
</dbReference>
<comment type="function">
    <text evidence="11">Plays a role in pre-mRNA splicing as a core component of the spliceosomal U1, U2, U4 and U5 small nuclear ribonucleoproteins (snRNPs), the building blocks of the spliceosome.</text>
</comment>
<dbReference type="InterPro" id="IPR001163">
    <property type="entry name" value="Sm_dom_euk/arc"/>
</dbReference>
<reference evidence="13 14" key="1">
    <citation type="submission" date="2023-10" db="EMBL/GenBank/DDBJ databases">
        <title>Comparative genomics analysis reveals potential genetic determinants of host preference in Cryptosporidium xiaoi.</title>
        <authorList>
            <person name="Xiao L."/>
            <person name="Li J."/>
        </authorList>
    </citation>
    <scope>NUCLEOTIDE SEQUENCE [LARGE SCALE GENOMIC DNA]</scope>
    <source>
        <strain evidence="13 14">52996</strain>
    </source>
</reference>
<keyword evidence="10 11" id="KW-0687">Ribonucleoprotein</keyword>
<evidence type="ECO:0000313" key="13">
    <source>
        <dbReference type="EMBL" id="KAK6589674.1"/>
    </source>
</evidence>
<keyword evidence="5 11" id="KW-0507">mRNA processing</keyword>
<evidence type="ECO:0000256" key="9">
    <source>
        <dbReference type="ARBA" id="ARBA00023242"/>
    </source>
</evidence>
<dbReference type="SUPFAM" id="SSF50182">
    <property type="entry name" value="Sm-like ribonucleoproteins"/>
    <property type="match status" value="1"/>
</dbReference>
<dbReference type="GO" id="GO:0003723">
    <property type="term" value="F:RNA binding"/>
    <property type="evidence" value="ECO:0007669"/>
    <property type="project" value="UniProtKB-KW"/>
</dbReference>
<dbReference type="Pfam" id="PF01423">
    <property type="entry name" value="LSM"/>
    <property type="match status" value="1"/>
</dbReference>
<dbReference type="GO" id="GO:0046540">
    <property type="term" value="C:U4/U6 x U5 tri-snRNP complex"/>
    <property type="evidence" value="ECO:0007669"/>
    <property type="project" value="UniProtKB-UniRule"/>
</dbReference>
<feature type="domain" description="Sm" evidence="12">
    <location>
        <begin position="22"/>
        <end position="98"/>
    </location>
</feature>
<sequence length="98" mass="11384">MSPHETNSSNKRPIQKMMVQPINQIFRLFTSKRKVQIWLFDHKELTLEGVIQGFDEYMNIVLGQACEIYTKNGVKKVNNVGKLMLRGENITLICESRD</sequence>
<evidence type="ECO:0000256" key="1">
    <source>
        <dbReference type="ARBA" id="ARBA00004123"/>
    </source>
</evidence>
<evidence type="ECO:0000256" key="4">
    <source>
        <dbReference type="ARBA" id="ARBA00022490"/>
    </source>
</evidence>
<keyword evidence="9 11" id="KW-0539">Nucleus</keyword>
<dbReference type="EMBL" id="JAWDEY010000011">
    <property type="protein sequence ID" value="KAK6589674.1"/>
    <property type="molecule type" value="Genomic_DNA"/>
</dbReference>
<dbReference type="Proteomes" id="UP001311799">
    <property type="component" value="Unassembled WGS sequence"/>
</dbReference>
<dbReference type="GO" id="GO:0005737">
    <property type="term" value="C:cytoplasm"/>
    <property type="evidence" value="ECO:0007669"/>
    <property type="project" value="UniProtKB-SubCell"/>
</dbReference>
<dbReference type="GO" id="GO:0000387">
    <property type="term" value="P:spliceosomal snRNP assembly"/>
    <property type="evidence" value="ECO:0007669"/>
    <property type="project" value="UniProtKB-UniRule"/>
</dbReference>
<dbReference type="PANTHER" id="PTHR11193">
    <property type="entry name" value="SMALL NUCLEAR RIBONUCLEOPROTEIN E"/>
    <property type="match status" value="1"/>
</dbReference>
<dbReference type="GO" id="GO:0005681">
    <property type="term" value="C:spliceosomal complex"/>
    <property type="evidence" value="ECO:0007669"/>
    <property type="project" value="UniProtKB-KW"/>
</dbReference>
<evidence type="ECO:0000313" key="14">
    <source>
        <dbReference type="Proteomes" id="UP001311799"/>
    </source>
</evidence>
<evidence type="ECO:0000256" key="11">
    <source>
        <dbReference type="RuleBase" id="RU365053"/>
    </source>
</evidence>
<dbReference type="InterPro" id="IPR047575">
    <property type="entry name" value="Sm"/>
</dbReference>
<keyword evidence="8 11" id="KW-0508">mRNA splicing</keyword>
<keyword evidence="6 11" id="KW-0747">Spliceosome</keyword>
<accession>A0AAV9XZB9</accession>
<dbReference type="PROSITE" id="PS52002">
    <property type="entry name" value="SM"/>
    <property type="match status" value="1"/>
</dbReference>
<comment type="caution">
    <text evidence="13">The sequence shown here is derived from an EMBL/GenBank/DDBJ whole genome shotgun (WGS) entry which is preliminary data.</text>
</comment>
<dbReference type="Gene3D" id="2.30.30.100">
    <property type="match status" value="1"/>
</dbReference>
<comment type="subcellular location">
    <subcellularLocation>
        <location evidence="2">Cytoplasm</location>
    </subcellularLocation>
    <subcellularLocation>
        <location evidence="1 11">Nucleus</location>
    </subcellularLocation>
</comment>
<keyword evidence="7 11" id="KW-0694">RNA-binding</keyword>
<evidence type="ECO:0000256" key="2">
    <source>
        <dbReference type="ARBA" id="ARBA00004496"/>
    </source>
</evidence>